<dbReference type="Proteomes" id="UP001164746">
    <property type="component" value="Chromosome 2"/>
</dbReference>
<accession>A0ABY7DDM6</accession>
<keyword evidence="2" id="KW-0963">Cytoplasm</keyword>
<evidence type="ECO:0000256" key="2">
    <source>
        <dbReference type="ARBA" id="ARBA00022490"/>
    </source>
</evidence>
<dbReference type="InterPro" id="IPR011989">
    <property type="entry name" value="ARM-like"/>
</dbReference>
<comment type="subcellular location">
    <subcellularLocation>
        <location evidence="1">Cytoplasm</location>
    </subcellularLocation>
</comment>
<proteinExistence type="inferred from homology"/>
<dbReference type="EMBL" id="CP111013">
    <property type="protein sequence ID" value="WAQ95759.1"/>
    <property type="molecule type" value="Genomic_DNA"/>
</dbReference>
<evidence type="ECO:0000313" key="5">
    <source>
        <dbReference type="Proteomes" id="UP001164746"/>
    </source>
</evidence>
<dbReference type="Gene3D" id="1.25.10.10">
    <property type="entry name" value="Leucine-rich Repeat Variant"/>
    <property type="match status" value="1"/>
</dbReference>
<dbReference type="PANTHER" id="PTHR21331">
    <property type="entry name" value="BRCA1-ASSOCIATED ATM ACTIVATOR 1"/>
    <property type="match status" value="1"/>
</dbReference>
<dbReference type="SUPFAM" id="SSF48371">
    <property type="entry name" value="ARM repeat"/>
    <property type="match status" value="1"/>
</dbReference>
<name>A0ABY7DDM6_MYAAR</name>
<dbReference type="InterPro" id="IPR016024">
    <property type="entry name" value="ARM-type_fold"/>
</dbReference>
<evidence type="ECO:0000256" key="3">
    <source>
        <dbReference type="ARBA" id="ARBA00061308"/>
    </source>
</evidence>
<dbReference type="PANTHER" id="PTHR21331:SF2">
    <property type="entry name" value="BRCA1-ASSOCIATED ATM ACTIVATOR 1"/>
    <property type="match status" value="1"/>
</dbReference>
<protein>
    <submittedName>
        <fullName evidence="4">Uncharacterized protein</fullName>
    </submittedName>
</protein>
<keyword evidence="5" id="KW-1185">Reference proteome</keyword>
<organism evidence="4 5">
    <name type="scientific">Mya arenaria</name>
    <name type="common">Soft-shell clam</name>
    <dbReference type="NCBI Taxonomy" id="6604"/>
    <lineage>
        <taxon>Eukaryota</taxon>
        <taxon>Metazoa</taxon>
        <taxon>Spiralia</taxon>
        <taxon>Lophotrochozoa</taxon>
        <taxon>Mollusca</taxon>
        <taxon>Bivalvia</taxon>
        <taxon>Autobranchia</taxon>
        <taxon>Heteroconchia</taxon>
        <taxon>Euheterodonta</taxon>
        <taxon>Imparidentia</taxon>
        <taxon>Neoheterodontei</taxon>
        <taxon>Myida</taxon>
        <taxon>Myoidea</taxon>
        <taxon>Myidae</taxon>
        <taxon>Mya</taxon>
    </lineage>
</organism>
<comment type="similarity">
    <text evidence="3">Belongs to the BRAT1 family.</text>
</comment>
<gene>
    <name evidence="4" type="ORF">MAR_028449</name>
</gene>
<dbReference type="InterPro" id="IPR038904">
    <property type="entry name" value="BRAT1"/>
</dbReference>
<evidence type="ECO:0000256" key="1">
    <source>
        <dbReference type="ARBA" id="ARBA00004496"/>
    </source>
</evidence>
<evidence type="ECO:0000313" key="4">
    <source>
        <dbReference type="EMBL" id="WAQ95759.1"/>
    </source>
</evidence>
<reference evidence="4" key="1">
    <citation type="submission" date="2022-11" db="EMBL/GenBank/DDBJ databases">
        <title>Centuries of genome instability and evolution in soft-shell clam transmissible cancer (bioRxiv).</title>
        <authorList>
            <person name="Hart S.F.M."/>
            <person name="Yonemitsu M.A."/>
            <person name="Giersch R.M."/>
            <person name="Beal B.F."/>
            <person name="Arriagada G."/>
            <person name="Davis B.W."/>
            <person name="Ostrander E.A."/>
            <person name="Goff S.P."/>
            <person name="Metzger M.J."/>
        </authorList>
    </citation>
    <scope>NUCLEOTIDE SEQUENCE</scope>
    <source>
        <strain evidence="4">MELC-2E11</strain>
        <tissue evidence="4">Siphon/mantle</tissue>
    </source>
</reference>
<sequence>MSASDISTKTRILFSFFQKNHLVHDDTVLHSLIDSLAKTVHSEEQLETAGVCNFLRAVSMTVDEYDSQIVTFALNIATWIVQGGGRFHNLQTTVVQLIAATWEIHSTFENKTVIEALFKCLKEMTEYRYCFQMLITNTTDIVTQSLETAVSGLFLTRAKSDFIAAVIKNAFKFDDLGQQLGTNILQTLMRGLNEFTINSAQSVSDKSENGQFRFTVDVLRKCCTQSDRVLKYVVSHQTCLDDIQGLALCLDGSDFQIIVDFLFVLRTQGNDTKSNLILRDLLTTFCQRAEFYKAQKMSEVSMKGLNDDIRDLGISALTQPLEFGSVDLYKNCTSCLIRWFPDMLDNSETVSVTNELGLVIQLHLSALQWEIRDTALEFVTEMNSAVEKVIQVLEEDTEGFARRAAATFLQKQLQANEMDLTMIHNLTVPLMKAVNDFDWEVKSTALDCIEMLLNREFLSISSQYFSSAIQESVNVLEMSHSITEQSEGSAEARLRGLEQLNDCGVIHSLVLCLNDYDQQIREKGLAIFKVLQHAVKRDSMEKYVLRDGCVLNKDKFVSIVDTILAVRTDQFETYEDENSKLLSVVDDIVSTFNNTDIDEENIIDCY</sequence>